<gene>
    <name evidence="7" type="ORF">COW99_05680</name>
</gene>
<feature type="domain" description="RNA polymerase sigma-70 region 2" evidence="5">
    <location>
        <begin position="27"/>
        <end position="92"/>
    </location>
</feature>
<dbReference type="SUPFAM" id="SSF88659">
    <property type="entry name" value="Sigma3 and sigma4 domains of RNA polymerase sigma factors"/>
    <property type="match status" value="1"/>
</dbReference>
<evidence type="ECO:0000313" key="8">
    <source>
        <dbReference type="Proteomes" id="UP000231246"/>
    </source>
</evidence>
<evidence type="ECO:0000313" key="7">
    <source>
        <dbReference type="EMBL" id="PIP61245.1"/>
    </source>
</evidence>
<dbReference type="PANTHER" id="PTHR43133">
    <property type="entry name" value="RNA POLYMERASE ECF-TYPE SIGMA FACTO"/>
    <property type="match status" value="1"/>
</dbReference>
<dbReference type="Gene3D" id="1.10.1740.10">
    <property type="match status" value="1"/>
</dbReference>
<evidence type="ECO:0000256" key="2">
    <source>
        <dbReference type="ARBA" id="ARBA00023015"/>
    </source>
</evidence>
<dbReference type="InterPro" id="IPR007627">
    <property type="entry name" value="RNA_pol_sigma70_r2"/>
</dbReference>
<comment type="similarity">
    <text evidence="1">Belongs to the sigma-70 factor family. ECF subfamily.</text>
</comment>
<evidence type="ECO:0000259" key="6">
    <source>
        <dbReference type="Pfam" id="PF08281"/>
    </source>
</evidence>
<evidence type="ECO:0000256" key="4">
    <source>
        <dbReference type="ARBA" id="ARBA00023163"/>
    </source>
</evidence>
<dbReference type="GO" id="GO:0006352">
    <property type="term" value="P:DNA-templated transcription initiation"/>
    <property type="evidence" value="ECO:0007669"/>
    <property type="project" value="InterPro"/>
</dbReference>
<dbReference type="InterPro" id="IPR013325">
    <property type="entry name" value="RNA_pol_sigma_r2"/>
</dbReference>
<dbReference type="Gene3D" id="1.10.10.10">
    <property type="entry name" value="Winged helix-like DNA-binding domain superfamily/Winged helix DNA-binding domain"/>
    <property type="match status" value="1"/>
</dbReference>
<dbReference type="Pfam" id="PF04542">
    <property type="entry name" value="Sigma70_r2"/>
    <property type="match status" value="1"/>
</dbReference>
<dbReference type="Proteomes" id="UP000231246">
    <property type="component" value="Unassembled WGS sequence"/>
</dbReference>
<keyword evidence="2" id="KW-0805">Transcription regulation</keyword>
<reference evidence="7 8" key="1">
    <citation type="submission" date="2017-09" db="EMBL/GenBank/DDBJ databases">
        <title>Depth-based differentiation of microbial function through sediment-hosted aquifers and enrichment of novel symbionts in the deep terrestrial subsurface.</title>
        <authorList>
            <person name="Probst A.J."/>
            <person name="Ladd B."/>
            <person name="Jarett J.K."/>
            <person name="Geller-Mcgrath D.E."/>
            <person name="Sieber C.M."/>
            <person name="Emerson J.B."/>
            <person name="Anantharaman K."/>
            <person name="Thomas B.C."/>
            <person name="Malmstrom R."/>
            <person name="Stieglmeier M."/>
            <person name="Klingl A."/>
            <person name="Woyke T."/>
            <person name="Ryan C.M."/>
            <person name="Banfield J.F."/>
        </authorList>
    </citation>
    <scope>NUCLEOTIDE SEQUENCE [LARGE SCALE GENOMIC DNA]</scope>
    <source>
        <strain evidence="7">CG22_combo_CG10-13_8_21_14_all_38_20</strain>
    </source>
</reference>
<dbReference type="GO" id="GO:0016987">
    <property type="term" value="F:sigma factor activity"/>
    <property type="evidence" value="ECO:0007669"/>
    <property type="project" value="UniProtKB-KW"/>
</dbReference>
<dbReference type="GO" id="GO:0003677">
    <property type="term" value="F:DNA binding"/>
    <property type="evidence" value="ECO:0007669"/>
    <property type="project" value="InterPro"/>
</dbReference>
<accession>A0A2H0BU78</accession>
<dbReference type="SUPFAM" id="SSF88946">
    <property type="entry name" value="Sigma2 domain of RNA polymerase sigma factors"/>
    <property type="match status" value="1"/>
</dbReference>
<keyword evidence="3" id="KW-0731">Sigma factor</keyword>
<comment type="caution">
    <text evidence="7">The sequence shown here is derived from an EMBL/GenBank/DDBJ whole genome shotgun (WGS) entry which is preliminary data.</text>
</comment>
<protein>
    <recommendedName>
        <fullName evidence="9">RNA polymerase sigma-70 region 2 domain-containing protein</fullName>
    </recommendedName>
</protein>
<dbReference type="NCBIfam" id="TIGR02937">
    <property type="entry name" value="sigma70-ECF"/>
    <property type="match status" value="1"/>
</dbReference>
<dbReference type="Pfam" id="PF08281">
    <property type="entry name" value="Sigma70_r4_2"/>
    <property type="match status" value="1"/>
</dbReference>
<name>A0A2H0BU78_9BACT</name>
<evidence type="ECO:0000259" key="5">
    <source>
        <dbReference type="Pfam" id="PF04542"/>
    </source>
</evidence>
<proteinExistence type="inferred from homology"/>
<keyword evidence="4" id="KW-0804">Transcription</keyword>
<evidence type="ECO:0008006" key="9">
    <source>
        <dbReference type="Google" id="ProtNLM"/>
    </source>
</evidence>
<dbReference type="InterPro" id="IPR014284">
    <property type="entry name" value="RNA_pol_sigma-70_dom"/>
</dbReference>
<organism evidence="7 8">
    <name type="scientific">Candidatus Roizmanbacteria bacterium CG22_combo_CG10-13_8_21_14_all_38_20</name>
    <dbReference type="NCBI Taxonomy" id="1974862"/>
    <lineage>
        <taxon>Bacteria</taxon>
        <taxon>Candidatus Roizmaniibacteriota</taxon>
    </lineage>
</organism>
<feature type="domain" description="RNA polymerase sigma factor 70 region 4 type 2" evidence="6">
    <location>
        <begin position="125"/>
        <end position="175"/>
    </location>
</feature>
<dbReference type="InterPro" id="IPR013249">
    <property type="entry name" value="RNA_pol_sigma70_r4_t2"/>
</dbReference>
<evidence type="ECO:0000256" key="3">
    <source>
        <dbReference type="ARBA" id="ARBA00023082"/>
    </source>
</evidence>
<dbReference type="InterPro" id="IPR013324">
    <property type="entry name" value="RNA_pol_sigma_r3/r4-like"/>
</dbReference>
<dbReference type="EMBL" id="PCTA01000033">
    <property type="protein sequence ID" value="PIP61245.1"/>
    <property type="molecule type" value="Genomic_DNA"/>
</dbReference>
<evidence type="ECO:0000256" key="1">
    <source>
        <dbReference type="ARBA" id="ARBA00010641"/>
    </source>
</evidence>
<dbReference type="AlphaFoldDB" id="A0A2H0BU78"/>
<dbReference type="PANTHER" id="PTHR43133:SF51">
    <property type="entry name" value="RNA POLYMERASE SIGMA FACTOR"/>
    <property type="match status" value="1"/>
</dbReference>
<sequence length="213" mass="24672">MQKAKKADIKLVSQILNGERATLWEYYKSYTPILKGFINQKIKDERDVDEILQNTLIASLDAFRDYAGESSLKTYVTAIAKYKIADFYRKRRIKTLLFSRFPAIEHLLHVLTTSEDELDKLITKERVHEILHSLRPKYSQALQLHYLRELPVAKVALKLGVSAKSAESILFRARREFAFRYVKQGYAVPTISKKAGRSFRTSNARSWASNKEL</sequence>
<dbReference type="InterPro" id="IPR039425">
    <property type="entry name" value="RNA_pol_sigma-70-like"/>
</dbReference>
<dbReference type="InterPro" id="IPR036388">
    <property type="entry name" value="WH-like_DNA-bd_sf"/>
</dbReference>